<dbReference type="GO" id="GO:0005829">
    <property type="term" value="C:cytosol"/>
    <property type="evidence" value="ECO:0007669"/>
    <property type="project" value="TreeGrafter"/>
</dbReference>
<dbReference type="AlphaFoldDB" id="A0A7S4AFR6"/>
<dbReference type="EMBL" id="HBIX01009084">
    <property type="protein sequence ID" value="CAE0714217.1"/>
    <property type="molecule type" value="Transcribed_RNA"/>
</dbReference>
<feature type="domain" description="VWFA" evidence="2">
    <location>
        <begin position="496"/>
        <end position="700"/>
    </location>
</feature>
<evidence type="ECO:0000256" key="1">
    <source>
        <dbReference type="SAM" id="MobiDB-lite"/>
    </source>
</evidence>
<gene>
    <name evidence="3" type="ORF">PAUS00366_LOCUS6969</name>
</gene>
<evidence type="ECO:0000259" key="2">
    <source>
        <dbReference type="PROSITE" id="PS50234"/>
    </source>
</evidence>
<reference evidence="3" key="1">
    <citation type="submission" date="2021-01" db="EMBL/GenBank/DDBJ databases">
        <authorList>
            <person name="Corre E."/>
            <person name="Pelletier E."/>
            <person name="Niang G."/>
            <person name="Scheremetjew M."/>
            <person name="Finn R."/>
            <person name="Kale V."/>
            <person name="Holt S."/>
            <person name="Cochrane G."/>
            <person name="Meng A."/>
            <person name="Brown T."/>
            <person name="Cohen L."/>
        </authorList>
    </citation>
    <scope>NUCLEOTIDE SEQUENCE</scope>
    <source>
        <strain evidence="3">10249 10 AB</strain>
    </source>
</reference>
<feature type="compositionally biased region" description="Acidic residues" evidence="1">
    <location>
        <begin position="234"/>
        <end position="253"/>
    </location>
</feature>
<feature type="compositionally biased region" description="Basic and acidic residues" evidence="1">
    <location>
        <begin position="763"/>
        <end position="776"/>
    </location>
</feature>
<dbReference type="InterPro" id="IPR036465">
    <property type="entry name" value="vWFA_dom_sf"/>
</dbReference>
<dbReference type="Pfam" id="PF13519">
    <property type="entry name" value="VWA_2"/>
    <property type="match status" value="1"/>
</dbReference>
<dbReference type="PANTHER" id="PTHR36846">
    <property type="entry name" value="PROTEIN VIAA"/>
    <property type="match status" value="1"/>
</dbReference>
<sequence length="791" mass="89354">MEFGGRTVLVTTRRRMSSLRVEQLRMQGFTRIIQLITTLFVFVTFSHRYCGRLLLSDCTSHAFVFKNIESSSRGKYPREKMNRLHLAFETTMINSLKMKDNDSYFDISIDPLVANIFEDERGNVENEMDDFLMESLRRIESGILESSRGMLVWRQALAKGRSPIESDFLPKITSPTSTASIWPPPPLFSRLVKASSSLQLPRLALRHPETISMILRSILRKTFEYARRRMDKEMDADDSHDEEEEDEDNPYLNDWEDEIEDDTKDEALLFPVDFPMDENEIARDVAESLIEEWNEVVKGVSLMDDIFTFEHDLLSSGEEEEDIGDDDGGTAGAAMGFGMRDGIWAHSGWQVIPDLQQQISGIPELKDLMQDLGRRPSAEDISDRRRFEKFAPRRPHPEGGLGAEFDPCLRRESVTGIALSGNPSEMLPSEAVLLCQRLVKDEETKSSSNVLRRLFLAKMAESKLQSYELSGWADVPSIPRTRPLYLNRLPSAPGGPIIVCLDTSWSMSGNRESLSKAVVLACVIEARKQGRECQVVSFSTERKVMETGVITGDPDGIRRLLEFLSHSFGGGTDVTGALKFAINALESNDKEMKIGGNHGEHFCMEAADILLVTDGEIPDPPVPHEVMASIDRLKLLKGIELHGLLIGKSESKPLSRVCTHTHDFLSKYSMQPTFAAVGFTAPSSTPNFVRQKGKMSTTQLYAKKSYYDDDDDSNYRRKGKTRKKGNRKWDTQDEDDEDYGSSWIEIPDKRDSSVSEMAEVEDERTLSTDDELRRVGENSQLSGRGKLYFVH</sequence>
<dbReference type="Gene3D" id="3.40.50.410">
    <property type="entry name" value="von Willebrand factor, type A domain"/>
    <property type="match status" value="1"/>
</dbReference>
<dbReference type="PANTHER" id="PTHR36846:SF1">
    <property type="entry name" value="PROTEIN VIAA"/>
    <property type="match status" value="1"/>
</dbReference>
<protein>
    <recommendedName>
        <fullName evidence="2">VWFA domain-containing protein</fullName>
    </recommendedName>
</protein>
<feature type="region of interest" description="Disordered" evidence="1">
    <location>
        <begin position="711"/>
        <end position="786"/>
    </location>
</feature>
<proteinExistence type="predicted"/>
<dbReference type="InterPro" id="IPR002035">
    <property type="entry name" value="VWF_A"/>
</dbReference>
<dbReference type="PROSITE" id="PS50234">
    <property type="entry name" value="VWFA"/>
    <property type="match status" value="1"/>
</dbReference>
<dbReference type="SUPFAM" id="SSF53300">
    <property type="entry name" value="vWA-like"/>
    <property type="match status" value="1"/>
</dbReference>
<feature type="compositionally biased region" description="Basic residues" evidence="1">
    <location>
        <begin position="716"/>
        <end position="726"/>
    </location>
</feature>
<accession>A0A7S4AFR6</accession>
<feature type="region of interest" description="Disordered" evidence="1">
    <location>
        <begin position="233"/>
        <end position="253"/>
    </location>
</feature>
<name>A0A7S4AFR6_9STRA</name>
<organism evidence="3">
    <name type="scientific">Pseudo-nitzschia australis</name>
    <dbReference type="NCBI Taxonomy" id="44445"/>
    <lineage>
        <taxon>Eukaryota</taxon>
        <taxon>Sar</taxon>
        <taxon>Stramenopiles</taxon>
        <taxon>Ochrophyta</taxon>
        <taxon>Bacillariophyta</taxon>
        <taxon>Bacillariophyceae</taxon>
        <taxon>Bacillariophycidae</taxon>
        <taxon>Bacillariales</taxon>
        <taxon>Bacillariaceae</taxon>
        <taxon>Pseudo-nitzschia</taxon>
    </lineage>
</organism>
<dbReference type="SMART" id="SM00327">
    <property type="entry name" value="VWA"/>
    <property type="match status" value="1"/>
</dbReference>
<evidence type="ECO:0000313" key="3">
    <source>
        <dbReference type="EMBL" id="CAE0714217.1"/>
    </source>
</evidence>